<dbReference type="Gene3D" id="3.40.50.300">
    <property type="entry name" value="P-loop containing nucleotide triphosphate hydrolases"/>
    <property type="match status" value="2"/>
</dbReference>
<dbReference type="SUPFAM" id="SSF158702">
    <property type="entry name" value="Sec63 N-terminal domain-like"/>
    <property type="match status" value="1"/>
</dbReference>
<dbReference type="Pfam" id="PF00476">
    <property type="entry name" value="DNA_pol_A"/>
    <property type="match status" value="1"/>
</dbReference>
<keyword evidence="4" id="KW-0547">Nucleotide-binding</keyword>
<keyword evidence="3" id="KW-0548">Nucleotidyltransferase</keyword>
<dbReference type="Pfam" id="PF21099">
    <property type="entry name" value="POLQ_helical"/>
    <property type="match status" value="1"/>
</dbReference>
<dbReference type="Gene3D" id="3.30.70.370">
    <property type="match status" value="1"/>
</dbReference>
<dbReference type="Pfam" id="PF20470">
    <property type="entry name" value="HTH_61"/>
    <property type="match status" value="1"/>
</dbReference>
<evidence type="ECO:0000256" key="4">
    <source>
        <dbReference type="ARBA" id="ARBA00022741"/>
    </source>
</evidence>
<accession>A0ABN8BF48</accession>
<evidence type="ECO:0000259" key="9">
    <source>
        <dbReference type="PROSITE" id="PS51194"/>
    </source>
</evidence>
<dbReference type="InterPro" id="IPR036390">
    <property type="entry name" value="WH_DNA-bd_sf"/>
</dbReference>
<feature type="domain" description="Helicase C-terminal" evidence="9">
    <location>
        <begin position="332"/>
        <end position="555"/>
    </location>
</feature>
<keyword evidence="2" id="KW-0808">Transferase</keyword>
<dbReference type="SUPFAM" id="SSF46785">
    <property type="entry name" value="Winged helix' DNA-binding domain"/>
    <property type="match status" value="1"/>
</dbReference>
<evidence type="ECO:0000256" key="7">
    <source>
        <dbReference type="ARBA" id="ARBA00049244"/>
    </source>
</evidence>
<sequence length="1882" mass="212160">MADGDLMDSQLLSESVGFLENCFDNSFSVLQTTLKTIKEYLSAEKHSQLPVNKSVAFRNVDEAIYKVPVKEKCKSIHNLTELVNKNLKDWGLPHDIVNKYEERGINEMFDWQVTCLSNPKVLIDCSNLVFSAPTSAGKTLVAEIITIKTIIERQKKVIIILPFVSIVREKMFYLQDILSGAGIRVEGFMGSQSPPGGLQAVHVAICTIEKANSLVNRLLDEGSISELGAVIVDELHLLGDPHRGYILELLLTKIKYVSVKFADTQIQVVGMSATLPNLNLLANWLNAELFVTQFRPIPLDEYCLVGNKFYNKNGEYLNIMHENSSNGESDSVLKLCLDTIKENCSVLIFCMTKNRCENLAQSLSSSFFKIGCSGSEMGLILRNQLKTDNIVEVLEQLKNSPVGLDQVLKSTISFGVAYHHAGLTFDERDIIEGGFKSGAIRVLVATSTLSSGVNLPARKVIIRTPVFQRQPINILTYKQMIGRAGRMGKDTKGESILICTEAEKKIGFDLMMGALAPVKSCIESEDKFMRAVLEMIASQIVCSQSELELYSQCTLLYAENETLKTDNSLLKKTLKELINYELVRMQNEDENIQYIATPLGKACLSSSMAPNDGLSLFCELQKARQCLVLENDLHLIYLVTPYSVSNQWGEIDWLHLLTLWESLTKGMKKVGELVGVQESFIICSLRGSNKFDNSQQKLNIHKRFYTALALQDLVNEMCLSEVAAKFQCARGFLQSLQQAAATFAGMVTAFCNQLGWKNMGMLVSQFQDRLHFGIQSDLIELMKLPSLNGVRARSLFDCGFETVASIASGDVHRLENALHKSLPFQSEKVNEGDDIEDIRKRNKIKNVWITGCCAMTAKEAAEKLKVEARKYLEYEIGVTNIKWDKNNSSVVQSQSISTVNVSDVKNEAVKNSIELTFAQLNSENGESELEKNKEESLSSLNVFLSADPQKDDICNLSTNTLNVYKFGTNKVLVNSSDNKHDIKKKHVEGEAIENIISISDHLNNHANVASPLKDITNLSKNLKVTKEEIIWDSLNFTEIPNEGITKVRGSDNTMFSPNRTLDSVEDKLECNEGIEKVLTFKSSSKDVSLFSSDGENSSLFEDSLPLDLLPSKLLDNIDDNMNNQTLKQSGGSNQLNSVINQFISKTNEIDDDEDIKLVYEEDNKDSDKKHETYTKLRKTNDEITTQDEKIMSVKDCFVSPCKRHLNVCSNNILMQPPKKVKKRVTSNNNTKLTKEIILKKATSKQYILKIHNSKIHCYILTKEDILDNMHVFDHVDNMSVYLDIKNSMSLSTCNTIGSNILRSTKTIKIHSENEFSNTVNIKSISISFKPYVSIVLDLSNLDHKNMTLVKSMLSALFKRKDIKWKYFSLQPVFVQLKRFLNTAIPLPWVDVSLFEWLVDSDEKPRYLSHLAKKYCDIDLATISISVDNKEKKFKNLESFEELSLRSWFIWHIAERLYNTLLKQYTTVKNIIDTEIKVLKILAGCECSGVTVDKQLASRLLIDVKKSQEILQKKAFKICGYHFNFNSSKDVAKVLGMYKGRKVSTKKSVLTAHNTPLSSIIIYWRKLNSILTKTLYPLTEKACIYSEGDRINPSYTMYTCTGRVSMHEPNLQNVPRPFCIPMKYLTMNKEESIQVVEFNCRSVFQAAAGHVLISADYCQLEMRILTHYSEDPVLTDIMNSNVDVFKSIAVSWSGVTEDEVDDDLRQKAKQLCYGILYGMGNKTLAQHLDVTELEAAMFMDSFYKTYPAVKAFTQAVIEDCRLKGYVETLTKRRRYLPDINSSAPSKRAAAERQAVNTTIQGSAADIAKAVMCAIDSKTDQHRHKPELYLQMHDELIYEVHESYKSTFIAILKEAMEGTVRLKVPLPVKVKSGTTWGDMNEIKL</sequence>
<dbReference type="InterPro" id="IPR001650">
    <property type="entry name" value="Helicase_C-like"/>
</dbReference>
<dbReference type="PROSITE" id="PS00447">
    <property type="entry name" value="DNA_POLYMERASE_A"/>
    <property type="match status" value="1"/>
</dbReference>
<dbReference type="SMART" id="SM00487">
    <property type="entry name" value="DEXDc"/>
    <property type="match status" value="1"/>
</dbReference>
<dbReference type="PROSITE" id="PS51192">
    <property type="entry name" value="HELICASE_ATP_BIND_1"/>
    <property type="match status" value="1"/>
</dbReference>
<proteinExistence type="predicted"/>
<comment type="catalytic activity">
    <reaction evidence="7">
        <text>DNA(n) + a 2'-deoxyribonucleoside 5'-triphosphate = DNA(n+1) + diphosphate</text>
        <dbReference type="Rhea" id="RHEA:22508"/>
        <dbReference type="Rhea" id="RHEA-COMP:17339"/>
        <dbReference type="Rhea" id="RHEA-COMP:17340"/>
        <dbReference type="ChEBI" id="CHEBI:33019"/>
        <dbReference type="ChEBI" id="CHEBI:61560"/>
        <dbReference type="ChEBI" id="CHEBI:173112"/>
        <dbReference type="EC" id="2.7.7.7"/>
    </reaction>
</comment>
<dbReference type="InterPro" id="IPR027417">
    <property type="entry name" value="P-loop_NTPase"/>
</dbReference>
<dbReference type="Pfam" id="PF00270">
    <property type="entry name" value="DEAD"/>
    <property type="match status" value="1"/>
</dbReference>
<dbReference type="Gene3D" id="3.30.420.10">
    <property type="entry name" value="Ribonuclease H-like superfamily/Ribonuclease H"/>
    <property type="match status" value="1"/>
</dbReference>
<dbReference type="Pfam" id="PF00271">
    <property type="entry name" value="Helicase_C"/>
    <property type="match status" value="1"/>
</dbReference>
<dbReference type="SUPFAM" id="SSF56672">
    <property type="entry name" value="DNA/RNA polymerases"/>
    <property type="match status" value="1"/>
</dbReference>
<evidence type="ECO:0000313" key="11">
    <source>
        <dbReference type="Proteomes" id="UP001153292"/>
    </source>
</evidence>
<evidence type="ECO:0000259" key="8">
    <source>
        <dbReference type="PROSITE" id="PS51192"/>
    </source>
</evidence>
<evidence type="ECO:0000256" key="1">
    <source>
        <dbReference type="ARBA" id="ARBA00012417"/>
    </source>
</evidence>
<dbReference type="EMBL" id="OU963901">
    <property type="protein sequence ID" value="CAH0407246.1"/>
    <property type="molecule type" value="Genomic_DNA"/>
</dbReference>
<organism evidence="10 11">
    <name type="scientific">Chilo suppressalis</name>
    <name type="common">Asiatic rice borer moth</name>
    <dbReference type="NCBI Taxonomy" id="168631"/>
    <lineage>
        <taxon>Eukaryota</taxon>
        <taxon>Metazoa</taxon>
        <taxon>Ecdysozoa</taxon>
        <taxon>Arthropoda</taxon>
        <taxon>Hexapoda</taxon>
        <taxon>Insecta</taxon>
        <taxon>Pterygota</taxon>
        <taxon>Neoptera</taxon>
        <taxon>Endopterygota</taxon>
        <taxon>Lepidoptera</taxon>
        <taxon>Glossata</taxon>
        <taxon>Ditrysia</taxon>
        <taxon>Pyraloidea</taxon>
        <taxon>Crambidae</taxon>
        <taxon>Crambinae</taxon>
        <taxon>Chilo</taxon>
    </lineage>
</organism>
<dbReference type="Proteomes" id="UP001153292">
    <property type="component" value="Chromosome 8"/>
</dbReference>
<dbReference type="Gene3D" id="1.10.150.20">
    <property type="entry name" value="5' to 3' exonuclease, C-terminal subdomain"/>
    <property type="match status" value="1"/>
</dbReference>
<reference evidence="10" key="1">
    <citation type="submission" date="2021-12" db="EMBL/GenBank/DDBJ databases">
        <authorList>
            <person name="King R."/>
        </authorList>
    </citation>
    <scope>NUCLEOTIDE SEQUENCE</scope>
</reference>
<feature type="domain" description="Helicase ATP-binding" evidence="8">
    <location>
        <begin position="119"/>
        <end position="293"/>
    </location>
</feature>
<name>A0ABN8BF48_CHISP</name>
<dbReference type="PANTHER" id="PTHR10133:SF62">
    <property type="entry name" value="DNA POLYMERASE THETA"/>
    <property type="match status" value="1"/>
</dbReference>
<dbReference type="InterPro" id="IPR046931">
    <property type="entry name" value="HTH_61"/>
</dbReference>
<dbReference type="InterPro" id="IPR001098">
    <property type="entry name" value="DNA-dir_DNA_pol_A_palm_dom"/>
</dbReference>
<evidence type="ECO:0000256" key="5">
    <source>
        <dbReference type="ARBA" id="ARBA00022840"/>
    </source>
</evidence>
<dbReference type="InterPro" id="IPR019760">
    <property type="entry name" value="DNA-dir_DNA_pol_A_CS"/>
</dbReference>
<dbReference type="PANTHER" id="PTHR10133">
    <property type="entry name" value="DNA POLYMERASE I"/>
    <property type="match status" value="1"/>
</dbReference>
<dbReference type="PRINTS" id="PR00868">
    <property type="entry name" value="DNAPOLI"/>
</dbReference>
<dbReference type="InterPro" id="IPR036397">
    <property type="entry name" value="RNaseH_sf"/>
</dbReference>
<dbReference type="InterPro" id="IPR011545">
    <property type="entry name" value="DEAD/DEAH_box_helicase_dom"/>
</dbReference>
<protein>
    <recommendedName>
        <fullName evidence="1">DNA-directed DNA polymerase</fullName>
        <ecNumber evidence="1">2.7.7.7</ecNumber>
    </recommendedName>
</protein>
<dbReference type="PROSITE" id="PS51194">
    <property type="entry name" value="HELICASE_CTER"/>
    <property type="match status" value="1"/>
</dbReference>
<dbReference type="CDD" id="cd18795">
    <property type="entry name" value="SF2_C_Ski2"/>
    <property type="match status" value="1"/>
</dbReference>
<dbReference type="EC" id="2.7.7.7" evidence="1"/>
<dbReference type="InterPro" id="IPR002298">
    <property type="entry name" value="DNA_polymerase_A"/>
</dbReference>
<gene>
    <name evidence="10" type="ORF">CHILSU_LOCUS10643</name>
</gene>
<dbReference type="SMART" id="SM00482">
    <property type="entry name" value="POLAc"/>
    <property type="match status" value="1"/>
</dbReference>
<dbReference type="Gene3D" id="1.10.3380.20">
    <property type="match status" value="1"/>
</dbReference>
<keyword evidence="11" id="KW-1185">Reference proteome</keyword>
<dbReference type="InterPro" id="IPR043502">
    <property type="entry name" value="DNA/RNA_pol_sf"/>
</dbReference>
<dbReference type="InterPro" id="IPR048960">
    <property type="entry name" value="POLQ-like_helical"/>
</dbReference>
<evidence type="ECO:0000313" key="10">
    <source>
        <dbReference type="EMBL" id="CAH0407246.1"/>
    </source>
</evidence>
<dbReference type="SMART" id="SM00490">
    <property type="entry name" value="HELICc"/>
    <property type="match status" value="1"/>
</dbReference>
<evidence type="ECO:0000256" key="3">
    <source>
        <dbReference type="ARBA" id="ARBA00022695"/>
    </source>
</evidence>
<dbReference type="Gene3D" id="1.20.1060.10">
    <property type="entry name" value="Taq DNA Polymerase, Chain T, domain 4"/>
    <property type="match status" value="1"/>
</dbReference>
<dbReference type="CDD" id="cd08638">
    <property type="entry name" value="DNA_pol_A_theta"/>
    <property type="match status" value="1"/>
</dbReference>
<evidence type="ECO:0000256" key="6">
    <source>
        <dbReference type="ARBA" id="ARBA00022932"/>
    </source>
</evidence>
<dbReference type="CDD" id="cd18026">
    <property type="entry name" value="DEXHc_POLQ-like"/>
    <property type="match status" value="1"/>
</dbReference>
<keyword evidence="5" id="KW-0067">ATP-binding</keyword>
<dbReference type="SUPFAM" id="SSF52540">
    <property type="entry name" value="P-loop containing nucleoside triphosphate hydrolases"/>
    <property type="match status" value="1"/>
</dbReference>
<evidence type="ECO:0000256" key="2">
    <source>
        <dbReference type="ARBA" id="ARBA00022679"/>
    </source>
</evidence>
<keyword evidence="6" id="KW-0239">DNA-directed DNA polymerase</keyword>
<dbReference type="InterPro" id="IPR014001">
    <property type="entry name" value="Helicase_ATP-bd"/>
</dbReference>